<reference evidence="4" key="1">
    <citation type="journal article" date="2014" name="Int. J. Syst. Evol. Microbiol.">
        <title>Complete genome sequence of Corynebacterium casei LMG S-19264T (=DSM 44701T), isolated from a smear-ripened cheese.</title>
        <authorList>
            <consortium name="US DOE Joint Genome Institute (JGI-PGF)"/>
            <person name="Walter F."/>
            <person name="Albersmeier A."/>
            <person name="Kalinowski J."/>
            <person name="Ruckert C."/>
        </authorList>
    </citation>
    <scope>NUCLEOTIDE SEQUENCE</scope>
    <source>
        <strain evidence="4">JCM 4122</strain>
    </source>
</reference>
<proteinExistence type="predicted"/>
<gene>
    <name evidence="4" type="ORF">GCM10017667_44260</name>
</gene>
<evidence type="ECO:0000259" key="2">
    <source>
        <dbReference type="Pfam" id="PF03033"/>
    </source>
</evidence>
<dbReference type="Pfam" id="PF03033">
    <property type="entry name" value="Glyco_transf_28"/>
    <property type="match status" value="1"/>
</dbReference>
<dbReference type="GO" id="GO:0008194">
    <property type="term" value="F:UDP-glycosyltransferase activity"/>
    <property type="evidence" value="ECO:0007669"/>
    <property type="project" value="InterPro"/>
</dbReference>
<sequence length="462" mass="47486">MWERSHSVALVGTVGAGRVPDNPSGGAGRSAVARVQMGQTGGVRIVMMTAGSRGDVAPYTGLGAGLVRAGHEVTLAAHGLFEPLVAGSGVRFHPLPVDPRAELHSARGRGLHRARTGAGKLVRLAAMARGAVDEMTTALVEVARQGEVLLVGGALGPLGYALADALSVPALGLHLQPLHPTGEFPAPVLGVRSLGPVGNRLGGRAVMASVELMFSGAVRALPRHGLAAADRSRRRRWPVMHGYSELVVPRPRDWPAGLEVSGYWWPHETGRLSPEVEDFLAAGPPPVFVGLGSATVPDPGKVSREIVAALRAAKVRGIVQRGWAGLDAGGAGAASTRSGGDIGGDDILVVDEAPHSLLFPRTAAVVHHAGAGTTGAVLRAGVPSVPVPVQFDAAFWASRLTALGTAPGAVPLRRLTAGTLAGALRRATGDDSHRERARALADRLAQEDGVAPVLAALARPTR</sequence>
<dbReference type="PANTHER" id="PTHR48050">
    <property type="entry name" value="STEROL 3-BETA-GLUCOSYLTRANSFERASE"/>
    <property type="match status" value="1"/>
</dbReference>
<dbReference type="InterPro" id="IPR010610">
    <property type="entry name" value="EryCIII-like_C"/>
</dbReference>
<dbReference type="SUPFAM" id="SSF53756">
    <property type="entry name" value="UDP-Glycosyltransferase/glycogen phosphorylase"/>
    <property type="match status" value="1"/>
</dbReference>
<reference evidence="4" key="2">
    <citation type="submission" date="2020-09" db="EMBL/GenBank/DDBJ databases">
        <authorList>
            <person name="Sun Q."/>
            <person name="Ohkuma M."/>
        </authorList>
    </citation>
    <scope>NUCLEOTIDE SEQUENCE</scope>
    <source>
        <strain evidence="4">JCM 4122</strain>
    </source>
</reference>
<keyword evidence="5" id="KW-1185">Reference proteome</keyword>
<dbReference type="FunFam" id="3.40.50.2000:FF:000009">
    <property type="entry name" value="Sterol 3-beta-glucosyltransferase UGT80A2"/>
    <property type="match status" value="1"/>
</dbReference>
<dbReference type="PANTHER" id="PTHR48050:SF13">
    <property type="entry name" value="STEROL 3-BETA-GLUCOSYLTRANSFERASE UGT80A2"/>
    <property type="match status" value="1"/>
</dbReference>
<dbReference type="InterPro" id="IPR004276">
    <property type="entry name" value="GlycoTrans_28_N"/>
</dbReference>
<accession>A0A919EPU4</accession>
<dbReference type="CDD" id="cd03784">
    <property type="entry name" value="GT1_Gtf-like"/>
    <property type="match status" value="1"/>
</dbReference>
<keyword evidence="1 4" id="KW-0808">Transferase</keyword>
<comment type="caution">
    <text evidence="4">The sequence shown here is derived from an EMBL/GenBank/DDBJ whole genome shotgun (WGS) entry which is preliminary data.</text>
</comment>
<protein>
    <submittedName>
        <fullName evidence="4">Glycosyl transferase</fullName>
    </submittedName>
</protein>
<evidence type="ECO:0000259" key="3">
    <source>
        <dbReference type="Pfam" id="PF06722"/>
    </source>
</evidence>
<feature type="domain" description="Glycosyltransferase family 28 N-terminal" evidence="2">
    <location>
        <begin position="45"/>
        <end position="103"/>
    </location>
</feature>
<dbReference type="InterPro" id="IPR002213">
    <property type="entry name" value="UDP_glucos_trans"/>
</dbReference>
<dbReference type="Pfam" id="PF06722">
    <property type="entry name" value="EryCIII-like_C"/>
    <property type="match status" value="1"/>
</dbReference>
<feature type="domain" description="Erythromycin biosynthesis protein CIII-like C-terminal" evidence="3">
    <location>
        <begin position="345"/>
        <end position="446"/>
    </location>
</feature>
<evidence type="ECO:0000256" key="1">
    <source>
        <dbReference type="ARBA" id="ARBA00022679"/>
    </source>
</evidence>
<dbReference type="AlphaFoldDB" id="A0A919EPU4"/>
<dbReference type="InterPro" id="IPR050426">
    <property type="entry name" value="Glycosyltransferase_28"/>
</dbReference>
<dbReference type="GO" id="GO:0033072">
    <property type="term" value="P:vancomycin biosynthetic process"/>
    <property type="evidence" value="ECO:0007669"/>
    <property type="project" value="UniProtKB-ARBA"/>
</dbReference>
<dbReference type="Proteomes" id="UP000632849">
    <property type="component" value="Unassembled WGS sequence"/>
</dbReference>
<organism evidence="4 5">
    <name type="scientific">Streptomyces filamentosus</name>
    <name type="common">Streptomyces roseosporus</name>
    <dbReference type="NCBI Taxonomy" id="67294"/>
    <lineage>
        <taxon>Bacteria</taxon>
        <taxon>Bacillati</taxon>
        <taxon>Actinomycetota</taxon>
        <taxon>Actinomycetes</taxon>
        <taxon>Kitasatosporales</taxon>
        <taxon>Streptomycetaceae</taxon>
        <taxon>Streptomyces</taxon>
    </lineage>
</organism>
<dbReference type="EMBL" id="BNBE01000002">
    <property type="protein sequence ID" value="GHG07732.1"/>
    <property type="molecule type" value="Genomic_DNA"/>
</dbReference>
<dbReference type="GO" id="GO:0005975">
    <property type="term" value="P:carbohydrate metabolic process"/>
    <property type="evidence" value="ECO:0007669"/>
    <property type="project" value="InterPro"/>
</dbReference>
<dbReference type="Gene3D" id="3.40.50.2000">
    <property type="entry name" value="Glycogen Phosphorylase B"/>
    <property type="match status" value="2"/>
</dbReference>
<dbReference type="GO" id="GO:0016758">
    <property type="term" value="F:hexosyltransferase activity"/>
    <property type="evidence" value="ECO:0007669"/>
    <property type="project" value="InterPro"/>
</dbReference>
<evidence type="ECO:0000313" key="5">
    <source>
        <dbReference type="Proteomes" id="UP000632849"/>
    </source>
</evidence>
<name>A0A919EPU4_STRFL</name>
<evidence type="ECO:0000313" key="4">
    <source>
        <dbReference type="EMBL" id="GHG07732.1"/>
    </source>
</evidence>